<keyword evidence="2" id="KW-0472">Membrane</keyword>
<feature type="compositionally biased region" description="Polar residues" evidence="1">
    <location>
        <begin position="520"/>
        <end position="534"/>
    </location>
</feature>
<accession>A0A6A6TWG5</accession>
<dbReference type="SUPFAM" id="SSF50965">
    <property type="entry name" value="Galactose oxidase, central domain"/>
    <property type="match status" value="1"/>
</dbReference>
<evidence type="ECO:0000256" key="2">
    <source>
        <dbReference type="SAM" id="Phobius"/>
    </source>
</evidence>
<feature type="signal peptide" evidence="3">
    <location>
        <begin position="1"/>
        <end position="24"/>
    </location>
</feature>
<feature type="compositionally biased region" description="Polar residues" evidence="1">
    <location>
        <begin position="843"/>
        <end position="859"/>
    </location>
</feature>
<dbReference type="AlphaFoldDB" id="A0A6A6TWG5"/>
<feature type="region of interest" description="Disordered" evidence="1">
    <location>
        <begin position="843"/>
        <end position="876"/>
    </location>
</feature>
<protein>
    <recommendedName>
        <fullName evidence="6">Galactose oxidase</fullName>
    </recommendedName>
</protein>
<dbReference type="Proteomes" id="UP000799302">
    <property type="component" value="Unassembled WGS sequence"/>
</dbReference>
<dbReference type="InterPro" id="IPR011043">
    <property type="entry name" value="Gal_Oxase/kelch_b-propeller"/>
</dbReference>
<keyword evidence="2" id="KW-0812">Transmembrane</keyword>
<dbReference type="InterPro" id="IPR015915">
    <property type="entry name" value="Kelch-typ_b-propeller"/>
</dbReference>
<keyword evidence="2" id="KW-1133">Transmembrane helix</keyword>
<keyword evidence="3" id="KW-0732">Signal</keyword>
<feature type="region of interest" description="Disordered" evidence="1">
    <location>
        <begin position="799"/>
        <end position="825"/>
    </location>
</feature>
<feature type="compositionally biased region" description="Polar residues" evidence="1">
    <location>
        <begin position="752"/>
        <end position="766"/>
    </location>
</feature>
<gene>
    <name evidence="4" type="ORF">BT63DRAFT_109599</name>
</gene>
<feature type="region of interest" description="Disordered" evidence="1">
    <location>
        <begin position="752"/>
        <end position="772"/>
    </location>
</feature>
<proteinExistence type="predicted"/>
<organism evidence="4 5">
    <name type="scientific">Microthyrium microscopicum</name>
    <dbReference type="NCBI Taxonomy" id="703497"/>
    <lineage>
        <taxon>Eukaryota</taxon>
        <taxon>Fungi</taxon>
        <taxon>Dikarya</taxon>
        <taxon>Ascomycota</taxon>
        <taxon>Pezizomycotina</taxon>
        <taxon>Dothideomycetes</taxon>
        <taxon>Dothideomycetes incertae sedis</taxon>
        <taxon>Microthyriales</taxon>
        <taxon>Microthyriaceae</taxon>
        <taxon>Microthyrium</taxon>
    </lineage>
</organism>
<sequence>MKTLLDPFVLLRFAVFLLIETVAAVNLPYNPTQILSSPNSKVAYVLQPASSTSQQFQLNWIDLSAHISSAFVPTTTIQTTLPFLDNQNSLPFSASIDSNGTITVLVGGCSQGSTDVTVWSLTTGGTTKSIGTWSQVATSSFNGAQNTGFLASAILFASNPSGSQSNPKMYTFGGMCPWDNSTSVTWTSSASYFRSLLQIGAVNNHYDVNTVAARAPPVPQAGHSLTPLTPSYSNRTDGTVSASQSFLLLGGHTSTAFLNISQAAIYSLPQETWSYFSISSIVGTGTTGPVRDESTLEPRSGHTATLSADGRQIVIFGGWVGDVNTAASPQLLVLNLADGYGGTGNWQWSASSPQGSGPPSGSGIYGHGSLMLPGNVMLVMGGYNIAASASHRKRDVAQQANGKSYLYNLTSNSWISDYHAPPASDDTQSTSHGGALSSPSQKVGLGVGLAVAVVALIALFIFYLWYKRRLRWKREQRRDELRSMQQGYVSDEWGMVHPNPNSSSIHPEMAGMSPRDTITDDSNSQITLRNSKPASSSNSSSMAENIVHTKGLRKSTAGRGPYPYERSIRNRDHIHPIAEGEETPQMTRNGDKLQEIDGNESNAMGKYSIEPDPFVDPLGSHPVNKGTRPISQVSASEEQEEEIRSWVTGWERAGERMARESEGAAVAGLEIPGRQSPTKSDRTLSNLSTISAISARSSNSGTASGPVSTLARTFSTRSAALLSSITSPFGTTIGSRDGADASGNVSPILTSKPNSAGSYSASSPTVRTKHPDAWAGAPPDFAKLQKESEALLGAYPPISRKQVPQPAEVPATSVPPRKAHPAGSWVGSVKRAIGISLPAAGRSTSLTASSARGRYTSSRTVEDDHTGVASASGISTNPGGVVVPRRSASDAAFWKSKRGAKDWGGEDDDDDEEWDVETAAQTRVVQLMFTVPREQLRVVNCDVDGRSIVSAEGENALESVPPGAGSGKHKVNV</sequence>
<feature type="chain" id="PRO_5025664612" description="Galactose oxidase" evidence="3">
    <location>
        <begin position="25"/>
        <end position="973"/>
    </location>
</feature>
<reference evidence="4" key="1">
    <citation type="journal article" date="2020" name="Stud. Mycol.">
        <title>101 Dothideomycetes genomes: a test case for predicting lifestyles and emergence of pathogens.</title>
        <authorList>
            <person name="Haridas S."/>
            <person name="Albert R."/>
            <person name="Binder M."/>
            <person name="Bloem J."/>
            <person name="Labutti K."/>
            <person name="Salamov A."/>
            <person name="Andreopoulos B."/>
            <person name="Baker S."/>
            <person name="Barry K."/>
            <person name="Bills G."/>
            <person name="Bluhm B."/>
            <person name="Cannon C."/>
            <person name="Castanera R."/>
            <person name="Culley D."/>
            <person name="Daum C."/>
            <person name="Ezra D."/>
            <person name="Gonzalez J."/>
            <person name="Henrissat B."/>
            <person name="Kuo A."/>
            <person name="Liang C."/>
            <person name="Lipzen A."/>
            <person name="Lutzoni F."/>
            <person name="Magnuson J."/>
            <person name="Mondo S."/>
            <person name="Nolan M."/>
            <person name="Ohm R."/>
            <person name="Pangilinan J."/>
            <person name="Park H.-J."/>
            <person name="Ramirez L."/>
            <person name="Alfaro M."/>
            <person name="Sun H."/>
            <person name="Tritt A."/>
            <person name="Yoshinaga Y."/>
            <person name="Zwiers L.-H."/>
            <person name="Turgeon B."/>
            <person name="Goodwin S."/>
            <person name="Spatafora J."/>
            <person name="Crous P."/>
            <person name="Grigoriev I."/>
        </authorList>
    </citation>
    <scope>NUCLEOTIDE SEQUENCE</scope>
    <source>
        <strain evidence="4">CBS 115976</strain>
    </source>
</reference>
<keyword evidence="5" id="KW-1185">Reference proteome</keyword>
<evidence type="ECO:0000313" key="4">
    <source>
        <dbReference type="EMBL" id="KAF2663681.1"/>
    </source>
</evidence>
<evidence type="ECO:0008006" key="6">
    <source>
        <dbReference type="Google" id="ProtNLM"/>
    </source>
</evidence>
<dbReference type="EMBL" id="MU004244">
    <property type="protein sequence ID" value="KAF2663681.1"/>
    <property type="molecule type" value="Genomic_DNA"/>
</dbReference>
<evidence type="ECO:0000256" key="3">
    <source>
        <dbReference type="SAM" id="SignalP"/>
    </source>
</evidence>
<feature type="region of interest" description="Disordered" evidence="1">
    <location>
        <begin position="509"/>
        <end position="566"/>
    </location>
</feature>
<feature type="transmembrane region" description="Helical" evidence="2">
    <location>
        <begin position="443"/>
        <end position="466"/>
    </location>
</feature>
<name>A0A6A6TWG5_9PEZI</name>
<dbReference type="Gene3D" id="2.120.10.80">
    <property type="entry name" value="Kelch-type beta propeller"/>
    <property type="match status" value="1"/>
</dbReference>
<evidence type="ECO:0000313" key="5">
    <source>
        <dbReference type="Proteomes" id="UP000799302"/>
    </source>
</evidence>
<dbReference type="OrthoDB" id="205993at2759"/>
<evidence type="ECO:0000256" key="1">
    <source>
        <dbReference type="SAM" id="MobiDB-lite"/>
    </source>
</evidence>